<dbReference type="Gene3D" id="1.20.58.70">
    <property type="match status" value="1"/>
</dbReference>
<sequence length="191" mass="21411">MFRALARHLCRRYPTLAFTVAFCSSSPNLKPLELKQDPAQFSHKFLIQQASSVVTSATSQLLTQSVVAIIDTVEKYRLTVLELIQLVESREQIKGGEIADELSELITGSRLKANDLKSQLLELQAFMEYVEKLVTSAAETAFLAGAEYSSTSLSERMHSAQIQVRESLKSLQNLEHDLILLQKRIIIDTEV</sequence>
<dbReference type="InterPro" id="IPR009062">
    <property type="entry name" value="Smac/DIABLO-like_sf"/>
</dbReference>
<dbReference type="EMBL" id="GBHO01012170">
    <property type="protein sequence ID" value="JAG31434.1"/>
    <property type="molecule type" value="Transcribed_RNA"/>
</dbReference>
<evidence type="ECO:0000313" key="9">
    <source>
        <dbReference type="EMBL" id="JAQ17876.1"/>
    </source>
</evidence>
<name>A0A0A9YGY3_LYGHE</name>
<dbReference type="InterPro" id="IPR015142">
    <property type="entry name" value="Smac_DIABLO"/>
</dbReference>
<dbReference type="PANTHER" id="PTHR32247">
    <property type="entry name" value="DIABLO HOMOLOG, MITOCHONDRIAL"/>
    <property type="match status" value="1"/>
</dbReference>
<comment type="similarity">
    <text evidence="6">Belongs to the Smac/DIABLO protein family.</text>
</comment>
<accession>A0A0A9YGY3</accession>
<dbReference type="GO" id="GO:0051402">
    <property type="term" value="P:neuron apoptotic process"/>
    <property type="evidence" value="ECO:0007669"/>
    <property type="project" value="TreeGrafter"/>
</dbReference>
<keyword evidence="4" id="KW-0496">Mitochondrion</keyword>
<reference evidence="8" key="3">
    <citation type="submission" date="2014-09" db="EMBL/GenBank/DDBJ databases">
        <authorList>
            <person name="Magalhaes I.L.F."/>
            <person name="Oliveira U."/>
            <person name="Santos F.R."/>
            <person name="Vidigal T.H.D.A."/>
            <person name="Brescovit A.D."/>
            <person name="Santos A.J."/>
        </authorList>
    </citation>
    <scope>NUCLEOTIDE SEQUENCE</scope>
</reference>
<comment type="subcellular location">
    <subcellularLocation>
        <location evidence="1">Mitochondrion</location>
    </subcellularLocation>
</comment>
<protein>
    <recommendedName>
        <fullName evidence="5">Direct IAP-binding protein with low pI</fullName>
    </recommendedName>
</protein>
<reference evidence="7" key="1">
    <citation type="journal article" date="2014" name="PLoS ONE">
        <title>Transcriptome-Based Identification of ABC Transporters in the Western Tarnished Plant Bug Lygus hesperus.</title>
        <authorList>
            <person name="Hull J.J."/>
            <person name="Chaney K."/>
            <person name="Geib S.M."/>
            <person name="Fabrick J.A."/>
            <person name="Brent C.S."/>
            <person name="Walsh D."/>
            <person name="Lavine L.C."/>
        </authorList>
    </citation>
    <scope>NUCLEOTIDE SEQUENCE</scope>
</reference>
<dbReference type="EMBL" id="GDHC01000753">
    <property type="protein sequence ID" value="JAQ17876.1"/>
    <property type="molecule type" value="Transcribed_RNA"/>
</dbReference>
<dbReference type="GO" id="GO:0008631">
    <property type="term" value="P:intrinsic apoptotic signaling pathway in response to oxidative stress"/>
    <property type="evidence" value="ECO:0007669"/>
    <property type="project" value="TreeGrafter"/>
</dbReference>
<dbReference type="Pfam" id="PF09057">
    <property type="entry name" value="Smac_DIABLO"/>
    <property type="match status" value="1"/>
</dbReference>
<keyword evidence="3" id="KW-0809">Transit peptide</keyword>
<proteinExistence type="inferred from homology"/>
<evidence type="ECO:0000256" key="4">
    <source>
        <dbReference type="ARBA" id="ARBA00023128"/>
    </source>
</evidence>
<evidence type="ECO:0000313" key="8">
    <source>
        <dbReference type="EMBL" id="JAG63688.1"/>
    </source>
</evidence>
<reference evidence="9" key="4">
    <citation type="journal article" date="2016" name="Gigascience">
        <title>De novo construction of an expanded transcriptome assembly for the western tarnished plant bug, Lygus hesperus.</title>
        <authorList>
            <person name="Tassone E.E."/>
            <person name="Geib S.M."/>
            <person name="Hall B."/>
            <person name="Fabrick J.A."/>
            <person name="Brent C.S."/>
            <person name="Hull J.J."/>
        </authorList>
    </citation>
    <scope>NUCLEOTIDE SEQUENCE</scope>
</reference>
<organism evidence="7">
    <name type="scientific">Lygus hesperus</name>
    <name type="common">Western plant bug</name>
    <dbReference type="NCBI Taxonomy" id="30085"/>
    <lineage>
        <taxon>Eukaryota</taxon>
        <taxon>Metazoa</taxon>
        <taxon>Ecdysozoa</taxon>
        <taxon>Arthropoda</taxon>
        <taxon>Hexapoda</taxon>
        <taxon>Insecta</taxon>
        <taxon>Pterygota</taxon>
        <taxon>Neoptera</taxon>
        <taxon>Paraneoptera</taxon>
        <taxon>Hemiptera</taxon>
        <taxon>Heteroptera</taxon>
        <taxon>Panheteroptera</taxon>
        <taxon>Cimicomorpha</taxon>
        <taxon>Miridae</taxon>
        <taxon>Mirini</taxon>
        <taxon>Lygus</taxon>
    </lineage>
</organism>
<dbReference type="SUPFAM" id="SSF46984">
    <property type="entry name" value="Smac/diablo"/>
    <property type="match status" value="1"/>
</dbReference>
<gene>
    <name evidence="9" type="primary">DIABLO</name>
    <name evidence="7" type="ORF">CM83_37164</name>
    <name evidence="9" type="ORF">g.53437</name>
</gene>
<dbReference type="AlphaFoldDB" id="A0A0A9YGY3"/>
<evidence type="ECO:0000256" key="2">
    <source>
        <dbReference type="ARBA" id="ARBA00022703"/>
    </source>
</evidence>
<dbReference type="PANTHER" id="PTHR32247:SF3">
    <property type="entry name" value="DIABLO IAP-BINDING MITOCHONDRIAL PROTEIN"/>
    <property type="match status" value="1"/>
</dbReference>
<evidence type="ECO:0000256" key="3">
    <source>
        <dbReference type="ARBA" id="ARBA00022946"/>
    </source>
</evidence>
<evidence type="ECO:0000256" key="1">
    <source>
        <dbReference type="ARBA" id="ARBA00004173"/>
    </source>
</evidence>
<reference evidence="7" key="2">
    <citation type="submission" date="2014-07" db="EMBL/GenBank/DDBJ databases">
        <authorList>
            <person name="Hull J."/>
        </authorList>
    </citation>
    <scope>NUCLEOTIDE SEQUENCE</scope>
</reference>
<evidence type="ECO:0000256" key="6">
    <source>
        <dbReference type="ARBA" id="ARBA00046319"/>
    </source>
</evidence>
<keyword evidence="2" id="KW-0053">Apoptosis</keyword>
<evidence type="ECO:0000256" key="5">
    <source>
        <dbReference type="ARBA" id="ARBA00033049"/>
    </source>
</evidence>
<evidence type="ECO:0000313" key="7">
    <source>
        <dbReference type="EMBL" id="JAG31434.1"/>
    </source>
</evidence>
<dbReference type="GO" id="GO:0005739">
    <property type="term" value="C:mitochondrion"/>
    <property type="evidence" value="ECO:0007669"/>
    <property type="project" value="UniProtKB-SubCell"/>
</dbReference>
<dbReference type="EMBL" id="GBRD01002133">
    <property type="protein sequence ID" value="JAG63688.1"/>
    <property type="molecule type" value="Transcribed_RNA"/>
</dbReference>